<comment type="caution">
    <text evidence="1">The sequence shown here is derived from an EMBL/GenBank/DDBJ whole genome shotgun (WGS) entry which is preliminary data.</text>
</comment>
<organism evidence="1 2">
    <name type="scientific">Lupinus albus</name>
    <name type="common">White lupine</name>
    <name type="synonym">Lupinus termis</name>
    <dbReference type="NCBI Taxonomy" id="3870"/>
    <lineage>
        <taxon>Eukaryota</taxon>
        <taxon>Viridiplantae</taxon>
        <taxon>Streptophyta</taxon>
        <taxon>Embryophyta</taxon>
        <taxon>Tracheophyta</taxon>
        <taxon>Spermatophyta</taxon>
        <taxon>Magnoliopsida</taxon>
        <taxon>eudicotyledons</taxon>
        <taxon>Gunneridae</taxon>
        <taxon>Pentapetalae</taxon>
        <taxon>rosids</taxon>
        <taxon>fabids</taxon>
        <taxon>Fabales</taxon>
        <taxon>Fabaceae</taxon>
        <taxon>Papilionoideae</taxon>
        <taxon>50 kb inversion clade</taxon>
        <taxon>genistoids sensu lato</taxon>
        <taxon>core genistoids</taxon>
        <taxon>Genisteae</taxon>
        <taxon>Lupinus</taxon>
    </lineage>
</organism>
<gene>
    <name evidence="1" type="ORF">Lalb_Chr14g0368231</name>
</gene>
<sequence length="150" mass="17628">MCQSRKEGGLGIRDLKFFNRALLGKWNWRLLSERDSLWCKVLFSKYGHSLGLPNGIGYTDSSAKQSSWVRDLDLVFPMESVNEHWFWDGMFRGVGDGFTTRFWYDTWFGSSSLMCRYCRLFSINITPTDTICNFGSWVGDSWVWNFTWRP</sequence>
<evidence type="ECO:0000313" key="1">
    <source>
        <dbReference type="EMBL" id="KAE9599990.1"/>
    </source>
</evidence>
<accession>A0A6A4PBS5</accession>
<evidence type="ECO:0000313" key="2">
    <source>
        <dbReference type="Proteomes" id="UP000447434"/>
    </source>
</evidence>
<dbReference type="AlphaFoldDB" id="A0A6A4PBS5"/>
<proteinExistence type="predicted"/>
<name>A0A6A4PBS5_LUPAL</name>
<reference evidence="2" key="1">
    <citation type="journal article" date="2020" name="Nat. Commun.">
        <title>Genome sequence of the cluster root forming white lupin.</title>
        <authorList>
            <person name="Hufnagel B."/>
            <person name="Marques A."/>
            <person name="Soriano A."/>
            <person name="Marques L."/>
            <person name="Divol F."/>
            <person name="Doumas P."/>
            <person name="Sallet E."/>
            <person name="Mancinotti D."/>
            <person name="Carrere S."/>
            <person name="Marande W."/>
            <person name="Arribat S."/>
            <person name="Keller J."/>
            <person name="Huneau C."/>
            <person name="Blein T."/>
            <person name="Aime D."/>
            <person name="Laguerre M."/>
            <person name="Taylor J."/>
            <person name="Schubert V."/>
            <person name="Nelson M."/>
            <person name="Geu-Flores F."/>
            <person name="Crespi M."/>
            <person name="Gallardo-Guerrero K."/>
            <person name="Delaux P.-M."/>
            <person name="Salse J."/>
            <person name="Berges H."/>
            <person name="Guyot R."/>
            <person name="Gouzy J."/>
            <person name="Peret B."/>
        </authorList>
    </citation>
    <scope>NUCLEOTIDE SEQUENCE [LARGE SCALE GENOMIC DNA]</scope>
    <source>
        <strain evidence="2">cv. Amiga</strain>
    </source>
</reference>
<dbReference type="Proteomes" id="UP000447434">
    <property type="component" value="Chromosome 14"/>
</dbReference>
<protein>
    <recommendedName>
        <fullName evidence="3">Reverse transcriptase zinc-binding domain-containing protein</fullName>
    </recommendedName>
</protein>
<evidence type="ECO:0008006" key="3">
    <source>
        <dbReference type="Google" id="ProtNLM"/>
    </source>
</evidence>
<dbReference type="EMBL" id="WOCE01000014">
    <property type="protein sequence ID" value="KAE9599990.1"/>
    <property type="molecule type" value="Genomic_DNA"/>
</dbReference>
<keyword evidence="2" id="KW-1185">Reference proteome</keyword>
<dbReference type="OrthoDB" id="1435349at2759"/>